<evidence type="ECO:0000313" key="2">
    <source>
        <dbReference type="Proteomes" id="UP001328107"/>
    </source>
</evidence>
<accession>A0AAN5D7Q4</accession>
<evidence type="ECO:0000313" key="1">
    <source>
        <dbReference type="EMBL" id="GMR57926.1"/>
    </source>
</evidence>
<dbReference type="EMBL" id="BTRK01000006">
    <property type="protein sequence ID" value="GMR57926.1"/>
    <property type="molecule type" value="Genomic_DNA"/>
</dbReference>
<feature type="non-terminal residue" evidence="1">
    <location>
        <position position="1"/>
    </location>
</feature>
<proteinExistence type="predicted"/>
<feature type="non-terminal residue" evidence="1">
    <location>
        <position position="82"/>
    </location>
</feature>
<keyword evidence="2" id="KW-1185">Reference proteome</keyword>
<dbReference type="AlphaFoldDB" id="A0AAN5D7Q4"/>
<reference evidence="2" key="1">
    <citation type="submission" date="2022-10" db="EMBL/GenBank/DDBJ databases">
        <title>Genome assembly of Pristionchus species.</title>
        <authorList>
            <person name="Yoshida K."/>
            <person name="Sommer R.J."/>
        </authorList>
    </citation>
    <scope>NUCLEOTIDE SEQUENCE [LARGE SCALE GENOMIC DNA]</scope>
    <source>
        <strain evidence="2">RS5460</strain>
    </source>
</reference>
<organism evidence="1 2">
    <name type="scientific">Pristionchus mayeri</name>
    <dbReference type="NCBI Taxonomy" id="1317129"/>
    <lineage>
        <taxon>Eukaryota</taxon>
        <taxon>Metazoa</taxon>
        <taxon>Ecdysozoa</taxon>
        <taxon>Nematoda</taxon>
        <taxon>Chromadorea</taxon>
        <taxon>Rhabditida</taxon>
        <taxon>Rhabditina</taxon>
        <taxon>Diplogasteromorpha</taxon>
        <taxon>Diplogasteroidea</taxon>
        <taxon>Neodiplogasteridae</taxon>
        <taxon>Pristionchus</taxon>
    </lineage>
</organism>
<protein>
    <submittedName>
        <fullName evidence="1">Uncharacterized protein</fullName>
    </submittedName>
</protein>
<name>A0AAN5D7Q4_9BILA</name>
<dbReference type="Proteomes" id="UP001328107">
    <property type="component" value="Unassembled WGS sequence"/>
</dbReference>
<comment type="caution">
    <text evidence="1">The sequence shown here is derived from an EMBL/GenBank/DDBJ whole genome shotgun (WGS) entry which is preliminary data.</text>
</comment>
<sequence length="82" mass="8982">LEGAHVEGLVVAWLLSGRVVRTRSSACSRAPAALAHRRSQVARGRLLRRVLLDHAEGSSSSGRRLSCGLSRHFEHQWTADGR</sequence>
<gene>
    <name evidence="1" type="ORF">PMAYCL1PPCAC_28121</name>
</gene>